<reference evidence="2" key="1">
    <citation type="journal article" date="2019" name="Int. J. Syst. Evol. Microbiol.">
        <title>The Global Catalogue of Microorganisms (GCM) 10K type strain sequencing project: providing services to taxonomists for standard genome sequencing and annotation.</title>
        <authorList>
            <consortium name="The Broad Institute Genomics Platform"/>
            <consortium name="The Broad Institute Genome Sequencing Center for Infectious Disease"/>
            <person name="Wu L."/>
            <person name="Ma J."/>
        </authorList>
    </citation>
    <scope>NUCLEOTIDE SEQUENCE [LARGE SCALE GENOMIC DNA]</scope>
    <source>
        <strain evidence="2">CGMCC 1.1927</strain>
    </source>
</reference>
<name>A0ABQ1XDE7_9MICC</name>
<sequence>MPGPIVYALALDPNAALRDVDHAQWANLEALLGDTVPGDLAAAVRAFVSAGSSAVIGIFDDNLLWASLVVSVDNSGKPASVSTIHGPAAEAPGGMAKAAGEAVKWVQAHHGPCSLGFFVDKVHAEALLGAADKAAAIRSASASGALVLSPVPPSLALALA</sequence>
<comment type="caution">
    <text evidence="1">The sequence shown here is derived from an EMBL/GenBank/DDBJ whole genome shotgun (WGS) entry which is preliminary data.</text>
</comment>
<protein>
    <submittedName>
        <fullName evidence="1">Uncharacterized protein</fullName>
    </submittedName>
</protein>
<accession>A0ABQ1XDE7</accession>
<dbReference type="Proteomes" id="UP000596938">
    <property type="component" value="Unassembled WGS sequence"/>
</dbReference>
<gene>
    <name evidence="1" type="ORF">GCM10011577_06680</name>
</gene>
<proteinExistence type="predicted"/>
<organism evidence="1 2">
    <name type="scientific">Pseudarthrobacter polychromogenes</name>
    <dbReference type="NCBI Taxonomy" id="1676"/>
    <lineage>
        <taxon>Bacteria</taxon>
        <taxon>Bacillati</taxon>
        <taxon>Actinomycetota</taxon>
        <taxon>Actinomycetes</taxon>
        <taxon>Micrococcales</taxon>
        <taxon>Micrococcaceae</taxon>
        <taxon>Pseudarthrobacter</taxon>
    </lineage>
</organism>
<keyword evidence="2" id="KW-1185">Reference proteome</keyword>
<evidence type="ECO:0000313" key="2">
    <source>
        <dbReference type="Proteomes" id="UP000596938"/>
    </source>
</evidence>
<dbReference type="RefSeq" id="WP_188809089.1">
    <property type="nucleotide sequence ID" value="NZ_BAAAWV010000001.1"/>
</dbReference>
<dbReference type="EMBL" id="BMKU01000002">
    <property type="protein sequence ID" value="GGG87263.1"/>
    <property type="molecule type" value="Genomic_DNA"/>
</dbReference>
<evidence type="ECO:0000313" key="1">
    <source>
        <dbReference type="EMBL" id="GGG87263.1"/>
    </source>
</evidence>